<evidence type="ECO:0000313" key="1">
    <source>
        <dbReference type="EMBL" id="MCW7517142.1"/>
    </source>
</evidence>
<name>A0AAW5VE39_9LEPT</name>
<dbReference type="EMBL" id="JAMQQD010000011">
    <property type="protein sequence ID" value="MCW7517142.1"/>
    <property type="molecule type" value="Genomic_DNA"/>
</dbReference>
<evidence type="ECO:0008006" key="3">
    <source>
        <dbReference type="Google" id="ProtNLM"/>
    </source>
</evidence>
<reference evidence="1" key="1">
    <citation type="submission" date="2022-06" db="EMBL/GenBank/DDBJ databases">
        <title>Leptospira isolates from biofilms formed at urban environments.</title>
        <authorList>
            <person name="Ribeiro P.S."/>
            <person name="Sousa T."/>
            <person name="Carvalho N."/>
            <person name="Aburjaile F."/>
            <person name="Neves F."/>
            <person name="Oliveira D."/>
            <person name="Blanco L."/>
            <person name="Lima J."/>
            <person name="Costa F."/>
            <person name="Brenig B."/>
            <person name="Soares S."/>
            <person name="Ramos R."/>
            <person name="Goes-Neto A."/>
            <person name="Matiuzzi M."/>
            <person name="Azevedo V."/>
            <person name="Ristow P."/>
        </authorList>
    </citation>
    <scope>NUCLEOTIDE SEQUENCE</scope>
    <source>
        <strain evidence="1">VSF7</strain>
    </source>
</reference>
<sequence length="121" mass="14286">MKKIITSYGFINSIKWNGDWFSDKQKIFSRIILPNNMENNVSSECETLRSLNLENCMFIKKHREGSNSFDSSSLVMNFDSNLLKFKKIEENELGFLWAYKNGKLSFIKYFTLEEVKKFSKN</sequence>
<accession>A0AAW5VE39</accession>
<proteinExistence type="predicted"/>
<dbReference type="RefSeq" id="WP_265394646.1">
    <property type="nucleotide sequence ID" value="NZ_JAMQQD010000011.1"/>
</dbReference>
<comment type="caution">
    <text evidence="1">The sequence shown here is derived from an EMBL/GenBank/DDBJ whole genome shotgun (WGS) entry which is preliminary data.</text>
</comment>
<gene>
    <name evidence="1" type="ORF">ND810_18390</name>
</gene>
<protein>
    <recommendedName>
        <fullName evidence="3">YopX protein domain-containing protein</fullName>
    </recommendedName>
</protein>
<evidence type="ECO:0000313" key="2">
    <source>
        <dbReference type="Proteomes" id="UP001209694"/>
    </source>
</evidence>
<dbReference type="AlphaFoldDB" id="A0AAW5VE39"/>
<dbReference type="Proteomes" id="UP001209694">
    <property type="component" value="Unassembled WGS sequence"/>
</dbReference>
<organism evidence="1 2">
    <name type="scientific">Leptospira levettii</name>
    <dbReference type="NCBI Taxonomy" id="2023178"/>
    <lineage>
        <taxon>Bacteria</taxon>
        <taxon>Pseudomonadati</taxon>
        <taxon>Spirochaetota</taxon>
        <taxon>Spirochaetia</taxon>
        <taxon>Leptospirales</taxon>
        <taxon>Leptospiraceae</taxon>
        <taxon>Leptospira</taxon>
    </lineage>
</organism>